<keyword evidence="1" id="KW-0732">Signal</keyword>
<dbReference type="Gene3D" id="3.40.190.10">
    <property type="entry name" value="Periplasmic binding protein-like II"/>
    <property type="match status" value="1"/>
</dbReference>
<organism evidence="2 3">
    <name type="scientific">Faecalibacterium prausnitzii</name>
    <dbReference type="NCBI Taxonomy" id="853"/>
    <lineage>
        <taxon>Bacteria</taxon>
        <taxon>Bacillati</taxon>
        <taxon>Bacillota</taxon>
        <taxon>Clostridia</taxon>
        <taxon>Eubacteriales</taxon>
        <taxon>Oscillospiraceae</taxon>
        <taxon>Faecalibacterium</taxon>
    </lineage>
</organism>
<name>A0A2A7AQM8_9FIRM</name>
<dbReference type="SUPFAM" id="SSF53850">
    <property type="entry name" value="Periplasmic binding protein-like II"/>
    <property type="match status" value="1"/>
</dbReference>
<feature type="signal peptide" evidence="1">
    <location>
        <begin position="1"/>
        <end position="30"/>
    </location>
</feature>
<dbReference type="AlphaFoldDB" id="A0A2A7AQM8"/>
<protein>
    <submittedName>
        <fullName evidence="2">ABC transporter substrate-binding protein</fullName>
    </submittedName>
</protein>
<dbReference type="RefSeq" id="WP_097839434.1">
    <property type="nucleotide sequence ID" value="NZ_NMTY01000015.1"/>
</dbReference>
<dbReference type="Pfam" id="PF13416">
    <property type="entry name" value="SBP_bac_8"/>
    <property type="match status" value="1"/>
</dbReference>
<proteinExistence type="predicted"/>
<dbReference type="PROSITE" id="PS51257">
    <property type="entry name" value="PROKAR_LIPOPROTEIN"/>
    <property type="match status" value="1"/>
</dbReference>
<dbReference type="PANTHER" id="PTHR43649">
    <property type="entry name" value="ARABINOSE-BINDING PROTEIN-RELATED"/>
    <property type="match status" value="1"/>
</dbReference>
<evidence type="ECO:0000313" key="3">
    <source>
        <dbReference type="Proteomes" id="UP000220005"/>
    </source>
</evidence>
<reference evidence="2 3" key="1">
    <citation type="journal article" date="2017" name="Front. Microbiol.">
        <title>New Insights into the Diversity of the Genus Faecalibacterium.</title>
        <authorList>
            <person name="Benevides L."/>
            <person name="Burman S."/>
            <person name="Martin R."/>
            <person name="Robert V."/>
            <person name="Thomas M."/>
            <person name="Miquel S."/>
            <person name="Chain F."/>
            <person name="Sokol H."/>
            <person name="Bermudez-Humaran L.G."/>
            <person name="Morrison M."/>
            <person name="Langella P."/>
            <person name="Azevedo V.A."/>
            <person name="Chatel J.M."/>
            <person name="Soares S."/>
        </authorList>
    </citation>
    <scope>NUCLEOTIDE SEQUENCE [LARGE SCALE GENOMIC DNA]</scope>
    <source>
        <strain evidence="2 3">CNCM I 4575</strain>
    </source>
</reference>
<gene>
    <name evidence="2" type="ORF">CGS58_07320</name>
</gene>
<sequence>MKLHFRSLVSIALSAALLLGCVGCGGAPKAATTITVWTYYSGDQLTSFNELVDEFNSTVGQEKHIVVKSSSQGSVTDLETNVLAAAKGEVGAAALPNIYSGYADMAYDLDQLGEVVDLAPYLTDKEKAAYVDGFLKEGDLMNNGELKVFPVAKSTELFYLNATDWAPFAAATGVTYDDLATVEGVTEAAHKYYDWTDAQTDTPNDGKAFFGRDALANYLFCGAQELGVTIFDAENGVMTLNLDKDVMRKLWDNYYVPFLKGWFGASGRFRSDDVKTGNLLSYVGSSSSSTFFPKQVLTSDTESHDIEMAVLPCPSFSGCAPVAAQQGAGMIVTKGTDAQIEASVEFLKWFTQPENNIAFSVSSGYLPVTHAAASLDAIQSSGLELSDSITTVLDLSLNAVENDGLYTTHAFPKGSTARNKLQSAMEDAAEADRATVEERIAAGQTPEEAEAEFLTDDYFDQWYEATRTTLEAFAG</sequence>
<comment type="caution">
    <text evidence="2">The sequence shown here is derived from an EMBL/GenBank/DDBJ whole genome shotgun (WGS) entry which is preliminary data.</text>
</comment>
<dbReference type="InterPro" id="IPR050490">
    <property type="entry name" value="Bact_solute-bd_prot1"/>
</dbReference>
<evidence type="ECO:0000313" key="2">
    <source>
        <dbReference type="EMBL" id="PDX81494.1"/>
    </source>
</evidence>
<feature type="chain" id="PRO_5012879520" evidence="1">
    <location>
        <begin position="31"/>
        <end position="475"/>
    </location>
</feature>
<accession>A0A2A7AQM8</accession>
<dbReference type="EMBL" id="NMTY01000015">
    <property type="protein sequence ID" value="PDX81494.1"/>
    <property type="molecule type" value="Genomic_DNA"/>
</dbReference>
<dbReference type="Proteomes" id="UP000220005">
    <property type="component" value="Unassembled WGS sequence"/>
</dbReference>
<dbReference type="InterPro" id="IPR006059">
    <property type="entry name" value="SBP"/>
</dbReference>
<evidence type="ECO:0000256" key="1">
    <source>
        <dbReference type="SAM" id="SignalP"/>
    </source>
</evidence>